<comment type="caution">
    <text evidence="2">The sequence shown here is derived from an EMBL/GenBank/DDBJ whole genome shotgun (WGS) entry which is preliminary data.</text>
</comment>
<keyword evidence="3" id="KW-1185">Reference proteome</keyword>
<gene>
    <name evidence="2" type="ORF">ACH5RR_036964</name>
</gene>
<dbReference type="AlphaFoldDB" id="A0ABD2Y8J6"/>
<name>A0ABD2Y8J6_9GENT</name>
<feature type="region of interest" description="Disordered" evidence="1">
    <location>
        <begin position="1"/>
        <end position="21"/>
    </location>
</feature>
<evidence type="ECO:0000313" key="3">
    <source>
        <dbReference type="Proteomes" id="UP001630127"/>
    </source>
</evidence>
<organism evidence="2 3">
    <name type="scientific">Cinchona calisaya</name>
    <dbReference type="NCBI Taxonomy" id="153742"/>
    <lineage>
        <taxon>Eukaryota</taxon>
        <taxon>Viridiplantae</taxon>
        <taxon>Streptophyta</taxon>
        <taxon>Embryophyta</taxon>
        <taxon>Tracheophyta</taxon>
        <taxon>Spermatophyta</taxon>
        <taxon>Magnoliopsida</taxon>
        <taxon>eudicotyledons</taxon>
        <taxon>Gunneridae</taxon>
        <taxon>Pentapetalae</taxon>
        <taxon>asterids</taxon>
        <taxon>lamiids</taxon>
        <taxon>Gentianales</taxon>
        <taxon>Rubiaceae</taxon>
        <taxon>Cinchonoideae</taxon>
        <taxon>Cinchoneae</taxon>
        <taxon>Cinchona</taxon>
    </lineage>
</organism>
<evidence type="ECO:0000313" key="2">
    <source>
        <dbReference type="EMBL" id="KAL3502515.1"/>
    </source>
</evidence>
<sequence>MHKDANVGTENPPSSERGNDSRILVAKTIKMALLNLKRPKKVSILAACPLQGDDGENHNLNGKQKIIEDVPLLLDDQHAKFRSFVAKNQSEILT</sequence>
<accession>A0ABD2Y8J6</accession>
<dbReference type="EMBL" id="JBJUIK010000015">
    <property type="protein sequence ID" value="KAL3502515.1"/>
    <property type="molecule type" value="Genomic_DNA"/>
</dbReference>
<evidence type="ECO:0000256" key="1">
    <source>
        <dbReference type="SAM" id="MobiDB-lite"/>
    </source>
</evidence>
<dbReference type="Proteomes" id="UP001630127">
    <property type="component" value="Unassembled WGS sequence"/>
</dbReference>
<reference evidence="2 3" key="1">
    <citation type="submission" date="2024-11" db="EMBL/GenBank/DDBJ databases">
        <title>A near-complete genome assembly of Cinchona calisaya.</title>
        <authorList>
            <person name="Lian D.C."/>
            <person name="Zhao X.W."/>
            <person name="Wei L."/>
        </authorList>
    </citation>
    <scope>NUCLEOTIDE SEQUENCE [LARGE SCALE GENOMIC DNA]</scope>
    <source>
        <tissue evidence="2">Nenye</tissue>
    </source>
</reference>
<proteinExistence type="predicted"/>
<protein>
    <submittedName>
        <fullName evidence="2">Uncharacterized protein</fullName>
    </submittedName>
</protein>